<gene>
    <name evidence="1" type="ORF">H0235_007980</name>
</gene>
<dbReference type="AlphaFoldDB" id="A0A834P2M4"/>
<organism evidence="1 2">
    <name type="scientific">Vespula pensylvanica</name>
    <name type="common">Western yellow jacket</name>
    <name type="synonym">Wasp</name>
    <dbReference type="NCBI Taxonomy" id="30213"/>
    <lineage>
        <taxon>Eukaryota</taxon>
        <taxon>Metazoa</taxon>
        <taxon>Ecdysozoa</taxon>
        <taxon>Arthropoda</taxon>
        <taxon>Hexapoda</taxon>
        <taxon>Insecta</taxon>
        <taxon>Pterygota</taxon>
        <taxon>Neoptera</taxon>
        <taxon>Endopterygota</taxon>
        <taxon>Hymenoptera</taxon>
        <taxon>Apocrita</taxon>
        <taxon>Aculeata</taxon>
        <taxon>Vespoidea</taxon>
        <taxon>Vespidae</taxon>
        <taxon>Vespinae</taxon>
        <taxon>Vespula</taxon>
    </lineage>
</organism>
<comment type="caution">
    <text evidence="1">The sequence shown here is derived from an EMBL/GenBank/DDBJ whole genome shotgun (WGS) entry which is preliminary data.</text>
</comment>
<evidence type="ECO:0000313" key="1">
    <source>
        <dbReference type="EMBL" id="KAF7425542.1"/>
    </source>
</evidence>
<accession>A0A834P2M4</accession>
<keyword evidence="2" id="KW-1185">Reference proteome</keyword>
<proteinExistence type="predicted"/>
<sequence length="246" mass="27935">MTWRRQEVAKLVVHFGLGRHVRGQVRISKFVKLWNVDWRHEFTLVTVNTSRTKSLFREDDVEDDDVDGSSLEKNINDLSLGVETQKPERSHEHFALTIFQDSEEQRAHDAQEGPFLLIKPCKTKSLHLLILDLYDNKMAIYRTSYRISQTEESPRNKDSLNTSYRISSFCAGDSSLLCSLLENAIVASVGPNLCQVDRVSPARLRIKSNVRELSIPRNGPTFSSLCAVYTDTSRVCAMDSALSSRV</sequence>
<protein>
    <submittedName>
        <fullName evidence="1">Uncharacterized protein</fullName>
    </submittedName>
</protein>
<reference evidence="1" key="1">
    <citation type="journal article" date="2020" name="G3 (Bethesda)">
        <title>High-Quality Assemblies for Three Invasive Social Wasps from the &lt;i&gt;Vespula&lt;/i&gt; Genus.</title>
        <authorList>
            <person name="Harrop T.W.R."/>
            <person name="Guhlin J."/>
            <person name="McLaughlin G.M."/>
            <person name="Permina E."/>
            <person name="Stockwell P."/>
            <person name="Gilligan J."/>
            <person name="Le Lec M.F."/>
            <person name="Gruber M.A.M."/>
            <person name="Quinn O."/>
            <person name="Lovegrove M."/>
            <person name="Duncan E.J."/>
            <person name="Remnant E.J."/>
            <person name="Van Eeckhoven J."/>
            <person name="Graham B."/>
            <person name="Knapp R.A."/>
            <person name="Langford K.W."/>
            <person name="Kronenberg Z."/>
            <person name="Press M.O."/>
            <person name="Eacker S.M."/>
            <person name="Wilson-Rankin E.E."/>
            <person name="Purcell J."/>
            <person name="Lester P.J."/>
            <person name="Dearden P.K."/>
        </authorList>
    </citation>
    <scope>NUCLEOTIDE SEQUENCE</scope>
    <source>
        <strain evidence="1">Volc-1</strain>
    </source>
</reference>
<evidence type="ECO:0000313" key="2">
    <source>
        <dbReference type="Proteomes" id="UP000600918"/>
    </source>
</evidence>
<dbReference type="Proteomes" id="UP000600918">
    <property type="component" value="Unassembled WGS sequence"/>
</dbReference>
<dbReference type="EMBL" id="JACSDY010000006">
    <property type="protein sequence ID" value="KAF7425542.1"/>
    <property type="molecule type" value="Genomic_DNA"/>
</dbReference>
<name>A0A834P2M4_VESPE</name>